<dbReference type="PANTHER" id="PTHR30055">
    <property type="entry name" value="HTH-TYPE TRANSCRIPTIONAL REGULATOR RUTR"/>
    <property type="match status" value="1"/>
</dbReference>
<evidence type="ECO:0000256" key="2">
    <source>
        <dbReference type="ARBA" id="ARBA00023015"/>
    </source>
</evidence>
<dbReference type="PANTHER" id="PTHR30055:SF175">
    <property type="entry name" value="HTH-TYPE TRANSCRIPTIONAL REPRESSOR KSTR2"/>
    <property type="match status" value="1"/>
</dbReference>
<organism evidence="7 8">
    <name type="scientific">Schaedlerella arabinosiphila</name>
    <dbReference type="NCBI Taxonomy" id="2044587"/>
    <lineage>
        <taxon>Bacteria</taxon>
        <taxon>Bacillati</taxon>
        <taxon>Bacillota</taxon>
        <taxon>Clostridia</taxon>
        <taxon>Lachnospirales</taxon>
        <taxon>Lachnospiraceae</taxon>
        <taxon>Schaedlerella</taxon>
    </lineage>
</organism>
<dbReference type="InterPro" id="IPR001647">
    <property type="entry name" value="HTH_TetR"/>
</dbReference>
<feature type="domain" description="HTH tetR-type" evidence="6">
    <location>
        <begin position="16"/>
        <end position="76"/>
    </location>
</feature>
<evidence type="ECO:0000256" key="5">
    <source>
        <dbReference type="PROSITE-ProRule" id="PRU00335"/>
    </source>
</evidence>
<dbReference type="EMBL" id="RHJS01000002">
    <property type="protein sequence ID" value="RRK33047.1"/>
    <property type="molecule type" value="Genomic_DNA"/>
</dbReference>
<dbReference type="Proteomes" id="UP000274920">
    <property type="component" value="Unassembled WGS sequence"/>
</dbReference>
<evidence type="ECO:0000256" key="4">
    <source>
        <dbReference type="ARBA" id="ARBA00023163"/>
    </source>
</evidence>
<proteinExistence type="predicted"/>
<name>A0A3R8KZB3_9FIRM</name>
<reference evidence="7" key="1">
    <citation type="submission" date="2018-10" db="EMBL/GenBank/DDBJ databases">
        <title>Schaedlerella arabinophila gen. nov. sp. nov., isolated from the mouse intestinal tract and comparative analysis with the genome of the closely related altered Schaedler flora strain ASF502.</title>
        <authorList>
            <person name="Miyake S."/>
            <person name="Soh M."/>
            <person name="Seedorf H."/>
        </authorList>
    </citation>
    <scope>NUCLEOTIDE SEQUENCE [LARGE SCALE GENOMIC DNA]</scope>
    <source>
        <strain evidence="7">DSM 106076</strain>
    </source>
</reference>
<evidence type="ECO:0000313" key="8">
    <source>
        <dbReference type="Proteomes" id="UP000274920"/>
    </source>
</evidence>
<dbReference type="AlphaFoldDB" id="A0A3R8KZB3"/>
<feature type="DNA-binding region" description="H-T-H motif" evidence="5">
    <location>
        <begin position="39"/>
        <end position="58"/>
    </location>
</feature>
<keyword evidence="2" id="KW-0805">Transcription regulation</keyword>
<evidence type="ECO:0000256" key="3">
    <source>
        <dbReference type="ARBA" id="ARBA00023125"/>
    </source>
</evidence>
<gene>
    <name evidence="7" type="ORF">EBB54_18160</name>
</gene>
<keyword evidence="4" id="KW-0804">Transcription</keyword>
<dbReference type="PRINTS" id="PR00455">
    <property type="entry name" value="HTHTETR"/>
</dbReference>
<dbReference type="InterPro" id="IPR009057">
    <property type="entry name" value="Homeodomain-like_sf"/>
</dbReference>
<accession>A0A3R8KZB3</accession>
<dbReference type="Pfam" id="PF00440">
    <property type="entry name" value="TetR_N"/>
    <property type="match status" value="1"/>
</dbReference>
<keyword evidence="3 5" id="KW-0238">DNA-binding</keyword>
<dbReference type="SUPFAM" id="SSF46689">
    <property type="entry name" value="Homeodomain-like"/>
    <property type="match status" value="1"/>
</dbReference>
<dbReference type="InterPro" id="IPR050109">
    <property type="entry name" value="HTH-type_TetR-like_transc_reg"/>
</dbReference>
<dbReference type="GO" id="GO:0000976">
    <property type="term" value="F:transcription cis-regulatory region binding"/>
    <property type="evidence" value="ECO:0007669"/>
    <property type="project" value="TreeGrafter"/>
</dbReference>
<dbReference type="PROSITE" id="PS50977">
    <property type="entry name" value="HTH_TETR_2"/>
    <property type="match status" value="1"/>
</dbReference>
<keyword evidence="1" id="KW-0678">Repressor</keyword>
<keyword evidence="8" id="KW-1185">Reference proteome</keyword>
<protein>
    <submittedName>
        <fullName evidence="7">TetR/AcrR family transcriptional regulator</fullName>
    </submittedName>
</protein>
<evidence type="ECO:0000313" key="7">
    <source>
        <dbReference type="EMBL" id="RRK33047.1"/>
    </source>
</evidence>
<dbReference type="GO" id="GO:0003700">
    <property type="term" value="F:DNA-binding transcription factor activity"/>
    <property type="evidence" value="ECO:0007669"/>
    <property type="project" value="TreeGrafter"/>
</dbReference>
<evidence type="ECO:0000259" key="6">
    <source>
        <dbReference type="PROSITE" id="PS50977"/>
    </source>
</evidence>
<comment type="caution">
    <text evidence="7">The sequence shown here is derived from an EMBL/GenBank/DDBJ whole genome shotgun (WGS) entry which is preliminary data.</text>
</comment>
<evidence type="ECO:0000256" key="1">
    <source>
        <dbReference type="ARBA" id="ARBA00022491"/>
    </source>
</evidence>
<sequence length="197" mass="21773">MNNVQFKGVMIMNTVVTSKEAIMQVCRRIVAEKGMKALNMRLVADECGIALGTLYNYYADKDELVLAVVESVWKDIFHAGFQEGTEVSFCDFTAGLYGRIRAGAQAYPGFLTGHSISIASARHGEAKSAMEHTFAHMKAGLLEVLRNDPCAAADAFTPSFSREDFVGFVLDHLLVLLVQGQADCRILLEMIRRVVYK</sequence>
<dbReference type="Gene3D" id="1.10.357.10">
    <property type="entry name" value="Tetracycline Repressor, domain 2"/>
    <property type="match status" value="1"/>
</dbReference>